<evidence type="ECO:0000313" key="4">
    <source>
        <dbReference type="Proteomes" id="UP000094527"/>
    </source>
</evidence>
<dbReference type="OrthoDB" id="337038at2759"/>
<dbReference type="Gene3D" id="3.40.33.10">
    <property type="entry name" value="CAP"/>
    <property type="match status" value="2"/>
</dbReference>
<evidence type="ECO:0000313" key="3">
    <source>
        <dbReference type="EMBL" id="ODM89925.1"/>
    </source>
</evidence>
<accession>A0A1D2MAB2</accession>
<dbReference type="SUPFAM" id="SSF55797">
    <property type="entry name" value="PR-1-like"/>
    <property type="match status" value="2"/>
</dbReference>
<gene>
    <name evidence="3" type="ORF">Ocin01_16755</name>
</gene>
<dbReference type="InterPro" id="IPR034113">
    <property type="entry name" value="SCP_GAPR1-like"/>
</dbReference>
<dbReference type="STRING" id="48709.A0A1D2MAB2"/>
<keyword evidence="4" id="KW-1185">Reference proteome</keyword>
<protein>
    <submittedName>
        <fullName evidence="3">Golgi-associated plant pathogenesis-related protein 1</fullName>
    </submittedName>
</protein>
<name>A0A1D2MAB2_ORCCI</name>
<feature type="compositionally biased region" description="Pro residues" evidence="1">
    <location>
        <begin position="50"/>
        <end position="60"/>
    </location>
</feature>
<feature type="non-terminal residue" evidence="3">
    <location>
        <position position="1"/>
    </location>
</feature>
<sequence>GILTRVAGESQSCLTHNTFTSVSIFVDWVHKVHEDISDVQRIKEQTQAPPTEPAPAPRKPPQAESILEETPTIVETSQQTDNSDLFAPADFLKLGLERHNSYRRKHQSPPVQLDGMLTKDAQEWAEHLLRENKWEFAEGQEYSQNIFQYFGKVMPNDVIRKAVDNWYEAISKYNWNNPEASTFSQLIWKSTTHIGIGVANKGSKSVVVTNYWPKGNIYNIGPGDRGKYFKDNVLPPNSQEASCFCPPLSSPQSTRLTCEVPLFASKQMQNCSTSWLPKGTIAYFKCQNDLKKQVKGRIICFEDGTHRHVQKGGEETPNLPCGISRLPDKPEIHIYGYQTPIHFKVPDRNHSQDFRVFGVELHNEFRKKHGTPPLTLKPELSSVAQEWADRLASENKIDMMPEQHYGQNIFMARTGNLLSAVNDAIQNWYMDGRTEYCWEDVAENWGNSLALDFSQFVWKDTKLLHRSSHDQNKS</sequence>
<feature type="region of interest" description="Disordered" evidence="1">
    <location>
        <begin position="43"/>
        <end position="63"/>
    </location>
</feature>
<dbReference type="CDD" id="cd05382">
    <property type="entry name" value="CAP_GAPR1-like"/>
    <property type="match status" value="1"/>
</dbReference>
<dbReference type="AlphaFoldDB" id="A0A1D2MAB2"/>
<evidence type="ECO:0000256" key="1">
    <source>
        <dbReference type="SAM" id="MobiDB-lite"/>
    </source>
</evidence>
<dbReference type="InterPro" id="IPR014044">
    <property type="entry name" value="CAP_dom"/>
</dbReference>
<dbReference type="SMART" id="SM00198">
    <property type="entry name" value="SCP"/>
    <property type="match status" value="1"/>
</dbReference>
<reference evidence="3 4" key="1">
    <citation type="journal article" date="2016" name="Genome Biol. Evol.">
        <title>Gene Family Evolution Reflects Adaptation to Soil Environmental Stressors in the Genome of the Collembolan Orchesella cincta.</title>
        <authorList>
            <person name="Faddeeva-Vakhrusheva A."/>
            <person name="Derks M.F."/>
            <person name="Anvar S.Y."/>
            <person name="Agamennone V."/>
            <person name="Suring W."/>
            <person name="Smit S."/>
            <person name="van Straalen N.M."/>
            <person name="Roelofs D."/>
        </authorList>
    </citation>
    <scope>NUCLEOTIDE SEQUENCE [LARGE SCALE GENOMIC DNA]</scope>
    <source>
        <tissue evidence="3">Mixed pool</tissue>
    </source>
</reference>
<comment type="caution">
    <text evidence="3">The sequence shown here is derived from an EMBL/GenBank/DDBJ whole genome shotgun (WGS) entry which is preliminary data.</text>
</comment>
<dbReference type="InterPro" id="IPR001283">
    <property type="entry name" value="CRISP-related"/>
</dbReference>
<feature type="domain" description="SCP" evidence="2">
    <location>
        <begin position="90"/>
        <end position="219"/>
    </location>
</feature>
<dbReference type="Proteomes" id="UP000094527">
    <property type="component" value="Unassembled WGS sequence"/>
</dbReference>
<dbReference type="Pfam" id="PF00188">
    <property type="entry name" value="CAP"/>
    <property type="match status" value="2"/>
</dbReference>
<dbReference type="EMBL" id="LJIJ01002288">
    <property type="protein sequence ID" value="ODM89925.1"/>
    <property type="molecule type" value="Genomic_DNA"/>
</dbReference>
<dbReference type="PANTHER" id="PTHR10334">
    <property type="entry name" value="CYSTEINE-RICH SECRETORY PROTEIN-RELATED"/>
    <property type="match status" value="1"/>
</dbReference>
<dbReference type="InterPro" id="IPR035940">
    <property type="entry name" value="CAP_sf"/>
</dbReference>
<evidence type="ECO:0000259" key="2">
    <source>
        <dbReference type="SMART" id="SM00198"/>
    </source>
</evidence>
<proteinExistence type="predicted"/>
<organism evidence="3 4">
    <name type="scientific">Orchesella cincta</name>
    <name type="common">Springtail</name>
    <name type="synonym">Podura cincta</name>
    <dbReference type="NCBI Taxonomy" id="48709"/>
    <lineage>
        <taxon>Eukaryota</taxon>
        <taxon>Metazoa</taxon>
        <taxon>Ecdysozoa</taxon>
        <taxon>Arthropoda</taxon>
        <taxon>Hexapoda</taxon>
        <taxon>Collembola</taxon>
        <taxon>Entomobryomorpha</taxon>
        <taxon>Entomobryoidea</taxon>
        <taxon>Orchesellidae</taxon>
        <taxon>Orchesellinae</taxon>
        <taxon>Orchesella</taxon>
    </lineage>
</organism>